<evidence type="ECO:0000313" key="2">
    <source>
        <dbReference type="EMBL" id="KAL0630611.1"/>
    </source>
</evidence>
<feature type="region of interest" description="Disordered" evidence="1">
    <location>
        <begin position="113"/>
        <end position="191"/>
    </location>
</feature>
<accession>A0ABR3G4T7</accession>
<feature type="region of interest" description="Disordered" evidence="1">
    <location>
        <begin position="196"/>
        <end position="215"/>
    </location>
</feature>
<organism evidence="2 3">
    <name type="scientific">Discina gigas</name>
    <dbReference type="NCBI Taxonomy" id="1032678"/>
    <lineage>
        <taxon>Eukaryota</taxon>
        <taxon>Fungi</taxon>
        <taxon>Dikarya</taxon>
        <taxon>Ascomycota</taxon>
        <taxon>Pezizomycotina</taxon>
        <taxon>Pezizomycetes</taxon>
        <taxon>Pezizales</taxon>
        <taxon>Discinaceae</taxon>
        <taxon>Discina</taxon>
    </lineage>
</organism>
<feature type="region of interest" description="Disordered" evidence="1">
    <location>
        <begin position="500"/>
        <end position="575"/>
    </location>
</feature>
<feature type="region of interest" description="Disordered" evidence="1">
    <location>
        <begin position="282"/>
        <end position="345"/>
    </location>
</feature>
<feature type="compositionally biased region" description="Low complexity" evidence="1">
    <location>
        <begin position="513"/>
        <end position="527"/>
    </location>
</feature>
<reference evidence="2 3" key="1">
    <citation type="submission" date="2024-02" db="EMBL/GenBank/DDBJ databases">
        <title>Discinaceae phylogenomics.</title>
        <authorList>
            <person name="Dirks A.C."/>
            <person name="James T.Y."/>
        </authorList>
    </citation>
    <scope>NUCLEOTIDE SEQUENCE [LARGE SCALE GENOMIC DNA]</scope>
    <source>
        <strain evidence="2 3">ACD0624</strain>
    </source>
</reference>
<name>A0ABR3G4T7_9PEZI</name>
<keyword evidence="3" id="KW-1185">Reference proteome</keyword>
<proteinExistence type="predicted"/>
<evidence type="ECO:0000313" key="3">
    <source>
        <dbReference type="Proteomes" id="UP001447188"/>
    </source>
</evidence>
<gene>
    <name evidence="2" type="ORF">Q9L58_010542</name>
</gene>
<sequence>MSQPRPTASESQDKAIKDRELLAWLKTAATHSLPPSDFGSLQIAHAAAYKDKKDELPEWAWAEYQVIYDTHASVTKAPRLFHKNPSIFEITQWRNARKNIDINRSLFPVSGAIGSPIPPPQPTAGPTMPDPSPLDSLEDSIPIGAPETNEEMGEEADDGWPTGTMKPATGISEHEPPASDLETQPPPPETAIEITQTSDTQAPMPSPSEEFDNDTNYMTGLVGESPVPVHYLAWLIRHTMELVKARLEQTDAAVIALHPLVDKQTRTINALTTTLQEVRKEIKSKTTAPHPPPPAAPKEKGKNPATKSNDKETKNTNQREKKSYAAAATNDSPNPQTNFTTVQRKTKKAVPLFVPEYTRLNRQVMVETSGPLPPLITNDDILDIVNEATTVQGLKFLSAQRSANGNLRFETNPSTSADEGAKYHVEISLALDKLHIQATNIYPNSRWSKFVIHGVPSHIGTTNTTELSSRVAQEIYEATNISMAQPPRWLNSAKYLEEKGSGNATSRKPDQITATPSASGASSTATTRNHAPKRPNAAHVQKTTYQRHTHAKQKTAQEDYAAHTPRSVAQTAPQD</sequence>
<comment type="caution">
    <text evidence="2">The sequence shown here is derived from an EMBL/GenBank/DDBJ whole genome shotgun (WGS) entry which is preliminary data.</text>
</comment>
<dbReference type="Proteomes" id="UP001447188">
    <property type="component" value="Unassembled WGS sequence"/>
</dbReference>
<evidence type="ECO:0000256" key="1">
    <source>
        <dbReference type="SAM" id="MobiDB-lite"/>
    </source>
</evidence>
<feature type="compositionally biased region" description="Pro residues" evidence="1">
    <location>
        <begin position="116"/>
        <end position="132"/>
    </location>
</feature>
<feature type="compositionally biased region" description="Polar residues" evidence="1">
    <location>
        <begin position="329"/>
        <end position="343"/>
    </location>
</feature>
<feature type="compositionally biased region" description="Basic and acidic residues" evidence="1">
    <location>
        <begin position="297"/>
        <end position="323"/>
    </location>
</feature>
<protein>
    <submittedName>
        <fullName evidence="2">Uncharacterized protein</fullName>
    </submittedName>
</protein>
<feature type="compositionally biased region" description="Acidic residues" evidence="1">
    <location>
        <begin position="148"/>
        <end position="158"/>
    </location>
</feature>
<dbReference type="EMBL" id="JBBBZM010000477">
    <property type="protein sequence ID" value="KAL0630611.1"/>
    <property type="molecule type" value="Genomic_DNA"/>
</dbReference>